<feature type="compositionally biased region" description="Basic and acidic residues" evidence="1">
    <location>
        <begin position="408"/>
        <end position="429"/>
    </location>
</feature>
<sequence>MPTIYFKSALLKVLLIFTYLLLIPQTFAQTNTPATDKEDDDDDAKDCEYNGSVSDYLSCTKNKISTPMLIGAGVGIALGIFLISFLCIFLTRKKRKRIAQIDEEIDQTRFEFIQDGLNKDPKFWETKEIEKENINKFDETKKVTFDIDDNYNLKTQNQNQLSEENKKDHIIHLYSNKGDKSNKLSFQLLDPPKSNRPSILSNSNHSLKLKPSIIKDELNNSNQTQLKNVPSIKRPIPISQNNLHHSINGSIFNPLKKLNNEIFNQKENLSNPIENIKHDNQLNLNLNPNSNSKLNSRSGSPIPYNQNQFNLEITNPSNDLSISRENSIFLNSNHISRRFSTINQIQSQIEKSNPTYQGENNTKRSMDDLPKSNERFSSHYNENNFVDPKLPSKVIKSHKPFIPLRGYSKIEQEKESPTNHEILKEKHNNVDVNGRSGTFGPPKLYPRSRQNTSIIAENENQKTDSPNSSPFEVVPIDMNGSETEEQHLTAGDDLKKESISRIGEDSIESISTEAKIENSSLNNNDNAKSNVLETNKLKDNAPIENNEDISAFNSTVQSEIDKKVSSEESLIRSGTISVSRRKQLRNTNLIPSYYVKHNPLDTDQDVEELPTNALHKSEQKDVEVNEKIAVTGDDNVDGVIRSETSNPFDRAFEQSDQANVITETSKKRLAREKERMKGKEKEKIKKSKKSKTKDKVKG</sequence>
<name>A0A1B9IC16_9TREE</name>
<gene>
    <name evidence="4" type="ORF">I206_00499</name>
    <name evidence="5" type="ORF">I206_100828</name>
</gene>
<evidence type="ECO:0000313" key="4">
    <source>
        <dbReference type="EMBL" id="OCF53198.1"/>
    </source>
</evidence>
<dbReference type="GeneID" id="30168868"/>
<feature type="compositionally biased region" description="Basic and acidic residues" evidence="1">
    <location>
        <begin position="361"/>
        <end position="377"/>
    </location>
</feature>
<dbReference type="EMBL" id="CP144519">
    <property type="protein sequence ID" value="WWC66921.1"/>
    <property type="molecule type" value="Genomic_DNA"/>
</dbReference>
<evidence type="ECO:0000313" key="6">
    <source>
        <dbReference type="Proteomes" id="UP000094020"/>
    </source>
</evidence>
<dbReference type="OrthoDB" id="2565399at2759"/>
<dbReference type="EMBL" id="KI894007">
    <property type="protein sequence ID" value="OCF53198.1"/>
    <property type="molecule type" value="Genomic_DNA"/>
</dbReference>
<keyword evidence="2" id="KW-0472">Membrane</keyword>
<feature type="region of interest" description="Disordered" evidence="1">
    <location>
        <begin position="408"/>
        <end position="449"/>
    </location>
</feature>
<organism evidence="4">
    <name type="scientific">Kwoniella pini CBS 10737</name>
    <dbReference type="NCBI Taxonomy" id="1296096"/>
    <lineage>
        <taxon>Eukaryota</taxon>
        <taxon>Fungi</taxon>
        <taxon>Dikarya</taxon>
        <taxon>Basidiomycota</taxon>
        <taxon>Agaricomycotina</taxon>
        <taxon>Tremellomycetes</taxon>
        <taxon>Tremellales</taxon>
        <taxon>Cryptococcaceae</taxon>
        <taxon>Kwoniella</taxon>
    </lineage>
</organism>
<keyword evidence="2" id="KW-0812">Transmembrane</keyword>
<feature type="region of interest" description="Disordered" evidence="1">
    <location>
        <begin position="635"/>
        <end position="698"/>
    </location>
</feature>
<proteinExistence type="predicted"/>
<feature type="compositionally biased region" description="Polar residues" evidence="1">
    <location>
        <begin position="654"/>
        <end position="663"/>
    </location>
</feature>
<dbReference type="Proteomes" id="UP000094020">
    <property type="component" value="Chromosome 1"/>
</dbReference>
<keyword evidence="6" id="KW-1185">Reference proteome</keyword>
<feature type="compositionally biased region" description="Polar residues" evidence="1">
    <location>
        <begin position="349"/>
        <end position="360"/>
    </location>
</feature>
<feature type="signal peptide" evidence="3">
    <location>
        <begin position="1"/>
        <end position="28"/>
    </location>
</feature>
<reference evidence="5" key="4">
    <citation type="submission" date="2024-02" db="EMBL/GenBank/DDBJ databases">
        <title>Comparative genomics of Cryptococcus and Kwoniella reveals pathogenesis evolution and contrasting modes of karyotype evolution via chromosome fusion or intercentromeric recombination.</title>
        <authorList>
            <person name="Coelho M.A."/>
            <person name="David-Palma M."/>
            <person name="Shea T."/>
            <person name="Bowers K."/>
            <person name="McGinley-Smith S."/>
            <person name="Mohammad A.W."/>
            <person name="Gnirke A."/>
            <person name="Yurkov A.M."/>
            <person name="Nowrousian M."/>
            <person name="Sun S."/>
            <person name="Cuomo C.A."/>
            <person name="Heitman J."/>
        </authorList>
    </citation>
    <scope>NUCLEOTIDE SEQUENCE</scope>
    <source>
        <strain evidence="5">CBS 10737</strain>
    </source>
</reference>
<protein>
    <submittedName>
        <fullName evidence="4">Uncharacterized protein</fullName>
    </submittedName>
</protein>
<evidence type="ECO:0000256" key="1">
    <source>
        <dbReference type="SAM" id="MobiDB-lite"/>
    </source>
</evidence>
<evidence type="ECO:0000256" key="3">
    <source>
        <dbReference type="SAM" id="SignalP"/>
    </source>
</evidence>
<dbReference type="STRING" id="1296096.A0A1B9IC16"/>
<keyword evidence="3" id="KW-0732">Signal</keyword>
<feature type="region of interest" description="Disordered" evidence="1">
    <location>
        <begin position="349"/>
        <end position="384"/>
    </location>
</feature>
<dbReference type="RefSeq" id="XP_019014417.1">
    <property type="nucleotide sequence ID" value="XM_019152279.1"/>
</dbReference>
<feature type="chain" id="PRO_5008628580" evidence="3">
    <location>
        <begin position="29"/>
        <end position="698"/>
    </location>
</feature>
<accession>A0A1B9IC16</accession>
<reference evidence="4" key="3">
    <citation type="submission" date="2016-07" db="EMBL/GenBank/DDBJ databases">
        <title>Evolution of pathogenesis and genome organization in the Tremellales.</title>
        <authorList>
            <person name="Cuomo C."/>
            <person name="Litvintseva A."/>
            <person name="Heitman J."/>
            <person name="Chen Y."/>
            <person name="Sun S."/>
            <person name="Springer D."/>
            <person name="Dromer F."/>
            <person name="Young S."/>
            <person name="Zeng Q."/>
            <person name="Chapman S."/>
            <person name="Gujja S."/>
            <person name="Saif S."/>
            <person name="Birren B."/>
        </authorList>
    </citation>
    <scope>NUCLEOTIDE SEQUENCE</scope>
    <source>
        <strain evidence="4">CBS 10737</strain>
    </source>
</reference>
<evidence type="ECO:0000313" key="5">
    <source>
        <dbReference type="EMBL" id="WWC66921.1"/>
    </source>
</evidence>
<feature type="compositionally biased region" description="Basic and acidic residues" evidence="1">
    <location>
        <begin position="671"/>
        <end position="683"/>
    </location>
</feature>
<feature type="transmembrane region" description="Helical" evidence="2">
    <location>
        <begin position="68"/>
        <end position="90"/>
    </location>
</feature>
<reference evidence="5" key="2">
    <citation type="submission" date="2013-07" db="EMBL/GenBank/DDBJ databases">
        <authorList>
            <consortium name="The Broad Institute Genome Sequencing Platform"/>
            <person name="Cuomo C."/>
            <person name="Litvintseva A."/>
            <person name="Chen Y."/>
            <person name="Heitman J."/>
            <person name="Sun S."/>
            <person name="Springer D."/>
            <person name="Dromer F."/>
            <person name="Young S.K."/>
            <person name="Zeng Q."/>
            <person name="Gargeya S."/>
            <person name="Fitzgerald M."/>
            <person name="Abouelleil A."/>
            <person name="Alvarado L."/>
            <person name="Berlin A.M."/>
            <person name="Chapman S.B."/>
            <person name="Dewar J."/>
            <person name="Goldberg J."/>
            <person name="Griggs A."/>
            <person name="Gujja S."/>
            <person name="Hansen M."/>
            <person name="Howarth C."/>
            <person name="Imamovic A."/>
            <person name="Larimer J."/>
            <person name="McCowan C."/>
            <person name="Murphy C."/>
            <person name="Pearson M."/>
            <person name="Priest M."/>
            <person name="Roberts A."/>
            <person name="Saif S."/>
            <person name="Shea T."/>
            <person name="Sykes S."/>
            <person name="Wortman J."/>
            <person name="Nusbaum C."/>
            <person name="Birren B."/>
        </authorList>
    </citation>
    <scope>NUCLEOTIDE SEQUENCE</scope>
    <source>
        <strain evidence="5">CBS 10737</strain>
    </source>
</reference>
<reference evidence="4" key="1">
    <citation type="submission" date="2013-07" db="EMBL/GenBank/DDBJ databases">
        <title>The Genome Sequence of Cryptococcus pinus CBS10737.</title>
        <authorList>
            <consortium name="The Broad Institute Genome Sequencing Platform"/>
            <person name="Cuomo C."/>
            <person name="Litvintseva A."/>
            <person name="Chen Y."/>
            <person name="Heitman J."/>
            <person name="Sun S."/>
            <person name="Springer D."/>
            <person name="Dromer F."/>
            <person name="Young S.K."/>
            <person name="Zeng Q."/>
            <person name="Gargeya S."/>
            <person name="Fitzgerald M."/>
            <person name="Abouelleil A."/>
            <person name="Alvarado L."/>
            <person name="Berlin A.M."/>
            <person name="Chapman S.B."/>
            <person name="Dewar J."/>
            <person name="Goldberg J."/>
            <person name="Griggs A."/>
            <person name="Gujja S."/>
            <person name="Hansen M."/>
            <person name="Howarth C."/>
            <person name="Imamovic A."/>
            <person name="Larimer J."/>
            <person name="McCowan C."/>
            <person name="Murphy C."/>
            <person name="Pearson M."/>
            <person name="Priest M."/>
            <person name="Roberts A."/>
            <person name="Saif S."/>
            <person name="Shea T."/>
            <person name="Sykes S."/>
            <person name="Wortman J."/>
            <person name="Nusbaum C."/>
            <person name="Birren B."/>
        </authorList>
    </citation>
    <scope>NUCLEOTIDE SEQUENCE [LARGE SCALE GENOMIC DNA]</scope>
    <source>
        <strain evidence="4">CBS 10737</strain>
    </source>
</reference>
<dbReference type="AlphaFoldDB" id="A0A1B9IC16"/>
<keyword evidence="2" id="KW-1133">Transmembrane helix</keyword>
<evidence type="ECO:0000256" key="2">
    <source>
        <dbReference type="SAM" id="Phobius"/>
    </source>
</evidence>
<dbReference type="KEGG" id="kpin:30168868"/>